<dbReference type="InterPro" id="IPR003598">
    <property type="entry name" value="Ig_sub2"/>
</dbReference>
<dbReference type="InterPro" id="IPR013162">
    <property type="entry name" value="CD80_C2-set"/>
</dbReference>
<keyword evidence="3" id="KW-1015">Disulfide bond</keyword>
<dbReference type="SMART" id="SM00409">
    <property type="entry name" value="IG"/>
    <property type="match status" value="3"/>
</dbReference>
<sequence>VRSATITLSKSTEKGQLGNNSLLLYCDYILLASESVFTIELKRKRADDSSFYTVVAYYEDNKRNATYYSNGSDLVGRTVLTNPTSANRRATLQFSSIQCADEADYRCELFYSSQENGIINNDTKIVVTATPFFGNQTLLYTPTTNNAENQSVTFTCSGNVGRQPQGTFFWYKYVVGQYSGIPIINGIKPVSLTNVAGSCTYVRTENLTLTLAKEDNQMVIRCTVQQTTMTEAGDGNIQTDRISVYYVPRINPITSIPGSAVYYEGLTQLTLTCNADSNPISNYTWTLPDGTVQTGNQLSLTNLTTNNTGRYTCMAYTSWSGQNYTANSSIDITVGTAWIFSTALRSGHGA</sequence>
<accession>A0ABD3XJV8</accession>
<dbReference type="Pfam" id="PF13927">
    <property type="entry name" value="Ig_3"/>
    <property type="match status" value="1"/>
</dbReference>
<dbReference type="InterPro" id="IPR007110">
    <property type="entry name" value="Ig-like_dom"/>
</dbReference>
<proteinExistence type="predicted"/>
<dbReference type="SUPFAM" id="SSF48726">
    <property type="entry name" value="Immunoglobulin"/>
    <property type="match status" value="2"/>
</dbReference>
<dbReference type="InterPro" id="IPR003599">
    <property type="entry name" value="Ig_sub"/>
</dbReference>
<gene>
    <name evidence="5" type="ORF">ACJMK2_026514</name>
</gene>
<dbReference type="Proteomes" id="UP001634394">
    <property type="component" value="Unassembled WGS sequence"/>
</dbReference>
<feature type="non-terminal residue" evidence="5">
    <location>
        <position position="1"/>
    </location>
</feature>
<organism evidence="5 6">
    <name type="scientific">Sinanodonta woodiana</name>
    <name type="common">Chinese pond mussel</name>
    <name type="synonym">Anodonta woodiana</name>
    <dbReference type="NCBI Taxonomy" id="1069815"/>
    <lineage>
        <taxon>Eukaryota</taxon>
        <taxon>Metazoa</taxon>
        <taxon>Spiralia</taxon>
        <taxon>Lophotrochozoa</taxon>
        <taxon>Mollusca</taxon>
        <taxon>Bivalvia</taxon>
        <taxon>Autobranchia</taxon>
        <taxon>Heteroconchia</taxon>
        <taxon>Palaeoheterodonta</taxon>
        <taxon>Unionida</taxon>
        <taxon>Unionoidea</taxon>
        <taxon>Unionidae</taxon>
        <taxon>Unioninae</taxon>
        <taxon>Sinanodonta</taxon>
    </lineage>
</organism>
<dbReference type="PANTHER" id="PTHR45889">
    <property type="entry name" value="IG-LIKE DOMAIN-CONTAINING PROTEIN"/>
    <property type="match status" value="1"/>
</dbReference>
<keyword evidence="6" id="KW-1185">Reference proteome</keyword>
<evidence type="ECO:0000313" key="5">
    <source>
        <dbReference type="EMBL" id="KAL3886529.1"/>
    </source>
</evidence>
<dbReference type="GO" id="GO:0016020">
    <property type="term" value="C:membrane"/>
    <property type="evidence" value="ECO:0007669"/>
    <property type="project" value="UniProtKB-SubCell"/>
</dbReference>
<dbReference type="EMBL" id="JBJQND010000002">
    <property type="protein sequence ID" value="KAL3886529.1"/>
    <property type="molecule type" value="Genomic_DNA"/>
</dbReference>
<evidence type="ECO:0000256" key="3">
    <source>
        <dbReference type="ARBA" id="ARBA00023157"/>
    </source>
</evidence>
<keyword evidence="2" id="KW-0472">Membrane</keyword>
<evidence type="ECO:0000313" key="6">
    <source>
        <dbReference type="Proteomes" id="UP001634394"/>
    </source>
</evidence>
<reference evidence="5 6" key="1">
    <citation type="submission" date="2024-11" db="EMBL/GenBank/DDBJ databases">
        <title>Chromosome-level genome assembly of the freshwater bivalve Anodonta woodiana.</title>
        <authorList>
            <person name="Chen X."/>
        </authorList>
    </citation>
    <scope>NUCLEOTIDE SEQUENCE [LARGE SCALE GENOMIC DNA]</scope>
    <source>
        <strain evidence="5">MN2024</strain>
        <tissue evidence="5">Gills</tissue>
    </source>
</reference>
<evidence type="ECO:0000256" key="1">
    <source>
        <dbReference type="ARBA" id="ARBA00004167"/>
    </source>
</evidence>
<dbReference type="PANTHER" id="PTHR45889:SF8">
    <property type="entry name" value="IG-LIKE DOMAIN-CONTAINING PROTEIN"/>
    <property type="match status" value="1"/>
</dbReference>
<evidence type="ECO:0000259" key="4">
    <source>
        <dbReference type="PROSITE" id="PS50835"/>
    </source>
</evidence>
<dbReference type="InterPro" id="IPR036179">
    <property type="entry name" value="Ig-like_dom_sf"/>
</dbReference>
<feature type="domain" description="Ig-like" evidence="4">
    <location>
        <begin position="131"/>
        <end position="243"/>
    </location>
</feature>
<dbReference type="InterPro" id="IPR013783">
    <property type="entry name" value="Ig-like_fold"/>
</dbReference>
<name>A0ABD3XJV8_SINWO</name>
<dbReference type="SMART" id="SM00408">
    <property type="entry name" value="IGc2"/>
    <property type="match status" value="1"/>
</dbReference>
<dbReference type="AlphaFoldDB" id="A0ABD3XJV8"/>
<evidence type="ECO:0000256" key="2">
    <source>
        <dbReference type="ARBA" id="ARBA00023136"/>
    </source>
</evidence>
<dbReference type="PROSITE" id="PS50835">
    <property type="entry name" value="IG_LIKE"/>
    <property type="match status" value="2"/>
</dbReference>
<comment type="subcellular location">
    <subcellularLocation>
        <location evidence="1">Membrane</location>
        <topology evidence="1">Single-pass membrane protein</topology>
    </subcellularLocation>
</comment>
<dbReference type="Gene3D" id="2.60.40.10">
    <property type="entry name" value="Immunoglobulins"/>
    <property type="match status" value="3"/>
</dbReference>
<comment type="caution">
    <text evidence="5">The sequence shown here is derived from an EMBL/GenBank/DDBJ whole genome shotgun (WGS) entry which is preliminary data.</text>
</comment>
<dbReference type="Pfam" id="PF08205">
    <property type="entry name" value="C2-set_2"/>
    <property type="match status" value="1"/>
</dbReference>
<feature type="domain" description="Ig-like" evidence="4">
    <location>
        <begin position="248"/>
        <end position="333"/>
    </location>
</feature>
<protein>
    <recommendedName>
        <fullName evidence="4">Ig-like domain-containing protein</fullName>
    </recommendedName>
</protein>